<dbReference type="Proteomes" id="UP000044602">
    <property type="component" value="Unassembled WGS sequence"/>
</dbReference>
<evidence type="ECO:0000256" key="11">
    <source>
        <dbReference type="SAM" id="Phobius"/>
    </source>
</evidence>
<accession>A0A0G4KNA5</accession>
<dbReference type="SFLD" id="SFLDG01168">
    <property type="entry name" value="Ferric_reductase_subgroup_(FRE"/>
    <property type="match status" value="1"/>
</dbReference>
<dbReference type="EMBL" id="CVQH01002669">
    <property type="protein sequence ID" value="CRK11181.1"/>
    <property type="molecule type" value="Genomic_DNA"/>
</dbReference>
<evidence type="ECO:0000256" key="8">
    <source>
        <dbReference type="ARBA" id="ARBA00023065"/>
    </source>
</evidence>
<evidence type="ECO:0000313" key="13">
    <source>
        <dbReference type="EMBL" id="CRK11181.1"/>
    </source>
</evidence>
<feature type="transmembrane region" description="Helical" evidence="11">
    <location>
        <begin position="180"/>
        <end position="201"/>
    </location>
</feature>
<evidence type="ECO:0000256" key="2">
    <source>
        <dbReference type="ARBA" id="ARBA00006278"/>
    </source>
</evidence>
<keyword evidence="9 11" id="KW-0472">Membrane</keyword>
<feature type="domain" description="FAD-binding FR-type" evidence="12">
    <location>
        <begin position="353"/>
        <end position="466"/>
    </location>
</feature>
<protein>
    <recommendedName>
        <fullName evidence="12">FAD-binding FR-type domain-containing protein</fullName>
    </recommendedName>
</protein>
<dbReference type="STRING" id="100787.A0A0G4KNA5"/>
<dbReference type="AlphaFoldDB" id="A0A0G4KNA5"/>
<evidence type="ECO:0000256" key="5">
    <source>
        <dbReference type="ARBA" id="ARBA00022982"/>
    </source>
</evidence>
<feature type="transmembrane region" description="Helical" evidence="11">
    <location>
        <begin position="264"/>
        <end position="287"/>
    </location>
</feature>
<keyword evidence="3" id="KW-0813">Transport</keyword>
<gene>
    <name evidence="13" type="ORF">BN1708_010058</name>
</gene>
<dbReference type="GO" id="GO:0006879">
    <property type="term" value="P:intracellular iron ion homeostasis"/>
    <property type="evidence" value="ECO:0007669"/>
    <property type="project" value="TreeGrafter"/>
</dbReference>
<evidence type="ECO:0000256" key="3">
    <source>
        <dbReference type="ARBA" id="ARBA00022448"/>
    </source>
</evidence>
<name>A0A0G4KNA5_VERLO</name>
<keyword evidence="7" id="KW-0560">Oxidoreductase</keyword>
<feature type="transmembrane region" description="Helical" evidence="11">
    <location>
        <begin position="63"/>
        <end position="82"/>
    </location>
</feature>
<keyword evidence="14" id="KW-1185">Reference proteome</keyword>
<evidence type="ECO:0000256" key="6">
    <source>
        <dbReference type="ARBA" id="ARBA00022989"/>
    </source>
</evidence>
<dbReference type="PANTHER" id="PTHR32361:SF3">
    <property type="entry name" value="REDUCTASE, PUTATIVE (AFU_ORTHOLOGUE AFUA_6G13750)-RELATED"/>
    <property type="match status" value="1"/>
</dbReference>
<keyword evidence="8" id="KW-0406">Ion transport</keyword>
<evidence type="ECO:0000256" key="9">
    <source>
        <dbReference type="ARBA" id="ARBA00023136"/>
    </source>
</evidence>
<dbReference type="InterPro" id="IPR051410">
    <property type="entry name" value="Ferric/Cupric_Reductase"/>
</dbReference>
<dbReference type="InterPro" id="IPR017927">
    <property type="entry name" value="FAD-bd_FR_type"/>
</dbReference>
<keyword evidence="5" id="KW-0249">Electron transport</keyword>
<evidence type="ECO:0000256" key="7">
    <source>
        <dbReference type="ARBA" id="ARBA00023002"/>
    </source>
</evidence>
<dbReference type="Pfam" id="PF01794">
    <property type="entry name" value="Ferric_reduct"/>
    <property type="match status" value="1"/>
</dbReference>
<evidence type="ECO:0000256" key="4">
    <source>
        <dbReference type="ARBA" id="ARBA00022692"/>
    </source>
</evidence>
<dbReference type="Gene3D" id="3.40.50.80">
    <property type="entry name" value="Nucleotide-binding domain of ferredoxin-NADP reductase (FNR) module"/>
    <property type="match status" value="1"/>
</dbReference>
<dbReference type="SFLD" id="SFLDS00052">
    <property type="entry name" value="Ferric_Reductase_Domain"/>
    <property type="match status" value="1"/>
</dbReference>
<feature type="transmembrane region" description="Helical" evidence="11">
    <location>
        <begin position="138"/>
        <end position="160"/>
    </location>
</feature>
<evidence type="ECO:0000256" key="10">
    <source>
        <dbReference type="SAM" id="MobiDB-lite"/>
    </source>
</evidence>
<dbReference type="InterPro" id="IPR039261">
    <property type="entry name" value="FNR_nucleotide-bd"/>
</dbReference>
<evidence type="ECO:0000256" key="1">
    <source>
        <dbReference type="ARBA" id="ARBA00004141"/>
    </source>
</evidence>
<dbReference type="Pfam" id="PF08030">
    <property type="entry name" value="NAD_binding_6"/>
    <property type="match status" value="1"/>
</dbReference>
<proteinExistence type="inferred from homology"/>
<dbReference type="GO" id="GO:0015677">
    <property type="term" value="P:copper ion import"/>
    <property type="evidence" value="ECO:0007669"/>
    <property type="project" value="TreeGrafter"/>
</dbReference>
<feature type="region of interest" description="Disordered" evidence="10">
    <location>
        <begin position="548"/>
        <end position="581"/>
    </location>
</feature>
<keyword evidence="4 11" id="KW-0812">Transmembrane</keyword>
<comment type="similarity">
    <text evidence="2">Belongs to the ferric reductase (FRE) family.</text>
</comment>
<keyword evidence="6 11" id="KW-1133">Transmembrane helix</keyword>
<feature type="transmembrane region" description="Helical" evidence="11">
    <location>
        <begin position="299"/>
        <end position="314"/>
    </location>
</feature>
<organism evidence="13 14">
    <name type="scientific">Verticillium longisporum</name>
    <name type="common">Verticillium dahliae var. longisporum</name>
    <dbReference type="NCBI Taxonomy" id="100787"/>
    <lineage>
        <taxon>Eukaryota</taxon>
        <taxon>Fungi</taxon>
        <taxon>Dikarya</taxon>
        <taxon>Ascomycota</taxon>
        <taxon>Pezizomycotina</taxon>
        <taxon>Sordariomycetes</taxon>
        <taxon>Hypocreomycetidae</taxon>
        <taxon>Glomerellales</taxon>
        <taxon>Plectosphaerellaceae</taxon>
        <taxon>Verticillium</taxon>
    </lineage>
</organism>
<dbReference type="Pfam" id="PF08022">
    <property type="entry name" value="FAD_binding_8"/>
    <property type="match status" value="1"/>
</dbReference>
<dbReference type="InterPro" id="IPR013112">
    <property type="entry name" value="FAD-bd_8"/>
</dbReference>
<feature type="transmembrane region" description="Helical" evidence="11">
    <location>
        <begin position="222"/>
        <end position="244"/>
    </location>
</feature>
<dbReference type="PANTHER" id="PTHR32361">
    <property type="entry name" value="FERRIC/CUPRIC REDUCTASE TRANSMEMBRANE COMPONENT"/>
    <property type="match status" value="1"/>
</dbReference>
<dbReference type="PROSITE" id="PS51384">
    <property type="entry name" value="FAD_FR"/>
    <property type="match status" value="1"/>
</dbReference>
<feature type="compositionally biased region" description="Low complexity" evidence="10">
    <location>
        <begin position="563"/>
        <end position="579"/>
    </location>
</feature>
<dbReference type="CDD" id="cd06186">
    <property type="entry name" value="NOX_Duox_like_FAD_NADP"/>
    <property type="match status" value="1"/>
</dbReference>
<evidence type="ECO:0000313" key="14">
    <source>
        <dbReference type="Proteomes" id="UP000044602"/>
    </source>
</evidence>
<evidence type="ECO:0000259" key="12">
    <source>
        <dbReference type="PROSITE" id="PS51384"/>
    </source>
</evidence>
<dbReference type="GO" id="GO:0005886">
    <property type="term" value="C:plasma membrane"/>
    <property type="evidence" value="ECO:0007669"/>
    <property type="project" value="TreeGrafter"/>
</dbReference>
<dbReference type="InterPro" id="IPR013121">
    <property type="entry name" value="Fe_red_NAD-bd_6"/>
</dbReference>
<dbReference type="GO" id="GO:0006826">
    <property type="term" value="P:iron ion transport"/>
    <property type="evidence" value="ECO:0007669"/>
    <property type="project" value="TreeGrafter"/>
</dbReference>
<dbReference type="InterPro" id="IPR013130">
    <property type="entry name" value="Fe3_Rdtase_TM_dom"/>
</dbReference>
<dbReference type="SUPFAM" id="SSF52343">
    <property type="entry name" value="Ferredoxin reductase-like, C-terminal NADP-linked domain"/>
    <property type="match status" value="1"/>
</dbReference>
<comment type="subcellular location">
    <subcellularLocation>
        <location evidence="1">Membrane</location>
        <topology evidence="1">Multi-pass membrane protein</topology>
    </subcellularLocation>
</comment>
<reference evidence="13 14" key="1">
    <citation type="submission" date="2015-05" db="EMBL/GenBank/DDBJ databases">
        <authorList>
            <person name="Wang D.B."/>
            <person name="Wang M."/>
        </authorList>
    </citation>
    <scope>NUCLEOTIDE SEQUENCE [LARGE SCALE GENOMIC DNA]</scope>
    <source>
        <strain evidence="13">VL1</strain>
    </source>
</reference>
<dbReference type="GO" id="GO:0000293">
    <property type="term" value="F:ferric-chelate reductase activity"/>
    <property type="evidence" value="ECO:0007669"/>
    <property type="project" value="UniProtKB-ARBA"/>
</dbReference>
<sequence>MMESSSQLVARQGYQSQNISEGSLVNYWGYAVRVLPCTNDPGTCEYFEVVYGSHAVGMKYTGVLWATLGGILLILAVGRHFCALPKAAETMPGVAADDEKNKTPPSSVIRLARSISAMRRRHLLPDSIRFIFGRTTRLQVLILVVLTGYLALFSFMGIHYQTWRTPVKAHPGLFQTRSSVGAWSDRVGTLAYALTPFSILLSSRESILSILTGIPYQNFNFLHRWLGCIIFAQSLAHTIGWTVIEAVLYQPQPAVANKWIKQLYMIWGCVAMILIFILVVLSTPWGIRLTGYEFFRKSHYVLAMVYIGACWGHWQPLKVFMVPGLAIWLFDRFARLARSALVHYQYLPNGTMGFQAAQAVLSVFPDPENGDIVRLDFRHSQSPWQPGQHFYLCFSESSIWQSHPFTPLSLAIDQNGTVEHAYVFRAKKGQTKKIASLAGRKLAVQDGSAKTTPVILSGVYGESLVENLTPEVNVLCVAGGTGISYVLPVLLHLAQQPGTPDRKIELVWAVRRRQDVQWVQPELEVLLAAPKSHGIQIHVRVTRQGEADLGSEGLSPEAEKQAADATSSSSSSSSRNSASLDLQMTGTRPDLDVIVPAFVEGTIRGRTVVFASGPGSMISQLRTVVASCNSGSKVWRGDARFDVALECDDRLEW</sequence>